<keyword evidence="3" id="KW-0547">Nucleotide-binding</keyword>
<dbReference type="GO" id="GO:0005737">
    <property type="term" value="C:cytoplasm"/>
    <property type="evidence" value="ECO:0007669"/>
    <property type="project" value="TreeGrafter"/>
</dbReference>
<dbReference type="Gene3D" id="2.40.30.10">
    <property type="entry name" value="Translation factors"/>
    <property type="match status" value="2"/>
</dbReference>
<dbReference type="CDD" id="cd01887">
    <property type="entry name" value="IF2_eIF5B"/>
    <property type="match status" value="1"/>
</dbReference>
<dbReference type="FunFam" id="3.40.50.10050:FF:000001">
    <property type="entry name" value="Translation initiation factor IF-2"/>
    <property type="match status" value="1"/>
</dbReference>
<dbReference type="InterPro" id="IPR053905">
    <property type="entry name" value="EF-G-like_DII"/>
</dbReference>
<dbReference type="PANTHER" id="PTHR43381">
    <property type="entry name" value="TRANSLATION INITIATION FACTOR IF-2-RELATED"/>
    <property type="match status" value="1"/>
</dbReference>
<keyword evidence="2" id="KW-0396">Initiation factor</keyword>
<comment type="similarity">
    <text evidence="1">Belongs to the TRAFAC class translation factor GTPase superfamily. Classic translation factor GTPase family. IF-2 subfamily.</text>
</comment>
<dbReference type="Pfam" id="PF00009">
    <property type="entry name" value="GTP_EFTU"/>
    <property type="match status" value="1"/>
</dbReference>
<dbReference type="Pfam" id="PF22042">
    <property type="entry name" value="EF-G_D2"/>
    <property type="match status" value="1"/>
</dbReference>
<dbReference type="AlphaFoldDB" id="A0A2M8G186"/>
<evidence type="ECO:0000313" key="8">
    <source>
        <dbReference type="EMBL" id="PJC65415.1"/>
    </source>
</evidence>
<dbReference type="Gene3D" id="3.40.50.10050">
    <property type="entry name" value="Translation initiation factor IF- 2, domain 3"/>
    <property type="match status" value="1"/>
</dbReference>
<keyword evidence="5" id="KW-0342">GTP-binding</keyword>
<dbReference type="GO" id="GO:0005525">
    <property type="term" value="F:GTP binding"/>
    <property type="evidence" value="ECO:0007669"/>
    <property type="project" value="UniProtKB-KW"/>
</dbReference>
<dbReference type="SUPFAM" id="SSF52156">
    <property type="entry name" value="Initiation factor IF2/eIF5b, domain 3"/>
    <property type="match status" value="1"/>
</dbReference>
<dbReference type="EMBL" id="PFQX01000032">
    <property type="protein sequence ID" value="PJC65415.1"/>
    <property type="molecule type" value="Genomic_DNA"/>
</dbReference>
<dbReference type="FunFam" id="3.40.50.300:FF:000019">
    <property type="entry name" value="Translation initiation factor IF-2"/>
    <property type="match status" value="1"/>
</dbReference>
<dbReference type="Pfam" id="PF11987">
    <property type="entry name" value="IF-2"/>
    <property type="match status" value="1"/>
</dbReference>
<feature type="compositionally biased region" description="Basic and acidic residues" evidence="6">
    <location>
        <begin position="291"/>
        <end position="306"/>
    </location>
</feature>
<dbReference type="InterPro" id="IPR005225">
    <property type="entry name" value="Small_GTP-bd"/>
</dbReference>
<feature type="domain" description="Tr-type G" evidence="7">
    <location>
        <begin position="11"/>
        <end position="197"/>
    </location>
</feature>
<comment type="caution">
    <text evidence="8">The sequence shown here is derived from an EMBL/GenBank/DDBJ whole genome shotgun (WGS) entry which is preliminary data.</text>
</comment>
<dbReference type="InterPro" id="IPR009000">
    <property type="entry name" value="Transl_B-barrel_sf"/>
</dbReference>
<dbReference type="InterPro" id="IPR036925">
    <property type="entry name" value="TIF_IF2_dom3_sf"/>
</dbReference>
<evidence type="ECO:0000256" key="6">
    <source>
        <dbReference type="SAM" id="MobiDB-lite"/>
    </source>
</evidence>
<dbReference type="InterPro" id="IPR027417">
    <property type="entry name" value="P-loop_NTPase"/>
</dbReference>
<keyword evidence="4" id="KW-0648">Protein biosynthesis</keyword>
<evidence type="ECO:0000256" key="4">
    <source>
        <dbReference type="ARBA" id="ARBA00022917"/>
    </source>
</evidence>
<organism evidence="8 9">
    <name type="scientific">Candidatus Colwellbacteria bacterium CG_4_9_14_0_2_um_filter_50_12</name>
    <dbReference type="NCBI Taxonomy" id="1974538"/>
    <lineage>
        <taxon>Bacteria</taxon>
        <taxon>Candidatus Colwelliibacteriota</taxon>
    </lineage>
</organism>
<dbReference type="GO" id="GO:0003924">
    <property type="term" value="F:GTPase activity"/>
    <property type="evidence" value="ECO:0007669"/>
    <property type="project" value="InterPro"/>
</dbReference>
<proteinExistence type="inferred from homology"/>
<dbReference type="PANTHER" id="PTHR43381:SF4">
    <property type="entry name" value="EUKARYOTIC TRANSLATION INITIATION FACTOR 5B"/>
    <property type="match status" value="1"/>
</dbReference>
<evidence type="ECO:0000256" key="3">
    <source>
        <dbReference type="ARBA" id="ARBA00022741"/>
    </source>
</evidence>
<accession>A0A2M8G186</accession>
<reference evidence="9" key="1">
    <citation type="submission" date="2017-09" db="EMBL/GenBank/DDBJ databases">
        <title>Depth-based differentiation of microbial function through sediment-hosted aquifers and enrichment of novel symbionts in the deep terrestrial subsurface.</title>
        <authorList>
            <person name="Probst A.J."/>
            <person name="Ladd B."/>
            <person name="Jarett J.K."/>
            <person name="Geller-Mcgrath D.E."/>
            <person name="Sieber C.M.K."/>
            <person name="Emerson J.B."/>
            <person name="Anantharaman K."/>
            <person name="Thomas B.C."/>
            <person name="Malmstrom R."/>
            <person name="Stieglmeier M."/>
            <person name="Klingl A."/>
            <person name="Woyke T."/>
            <person name="Ryan C.M."/>
            <person name="Banfield J.F."/>
        </authorList>
    </citation>
    <scope>NUCLEOTIDE SEQUENCE [LARGE SCALE GENOMIC DNA]</scope>
</reference>
<dbReference type="SUPFAM" id="SSF50447">
    <property type="entry name" value="Translation proteins"/>
    <property type="match status" value="2"/>
</dbReference>
<dbReference type="Gene3D" id="3.40.50.300">
    <property type="entry name" value="P-loop containing nucleotide triphosphate hydrolases"/>
    <property type="match status" value="1"/>
</dbReference>
<feature type="region of interest" description="Disordered" evidence="6">
    <location>
        <begin position="279"/>
        <end position="310"/>
    </location>
</feature>
<evidence type="ECO:0000256" key="5">
    <source>
        <dbReference type="ARBA" id="ARBA00023134"/>
    </source>
</evidence>
<dbReference type="InterPro" id="IPR000795">
    <property type="entry name" value="T_Tr_GTP-bd_dom"/>
</dbReference>
<evidence type="ECO:0000259" key="7">
    <source>
        <dbReference type="PROSITE" id="PS51722"/>
    </source>
</evidence>
<dbReference type="Proteomes" id="UP000229674">
    <property type="component" value="Unassembled WGS sequence"/>
</dbReference>
<evidence type="ECO:0000313" key="9">
    <source>
        <dbReference type="Proteomes" id="UP000229674"/>
    </source>
</evidence>
<name>A0A2M8G186_9BACT</name>
<dbReference type="PROSITE" id="PS51722">
    <property type="entry name" value="G_TR_2"/>
    <property type="match status" value="1"/>
</dbReference>
<gene>
    <name evidence="8" type="ORF">CO020_00770</name>
</gene>
<dbReference type="GO" id="GO:0003743">
    <property type="term" value="F:translation initiation factor activity"/>
    <property type="evidence" value="ECO:0007669"/>
    <property type="project" value="UniProtKB-KW"/>
</dbReference>
<dbReference type="InterPro" id="IPR015760">
    <property type="entry name" value="TIF_IF2"/>
</dbReference>
<dbReference type="PRINTS" id="PR00315">
    <property type="entry name" value="ELONGATNFCT"/>
</dbReference>
<dbReference type="SUPFAM" id="SSF52540">
    <property type="entry name" value="P-loop containing nucleoside triphosphate hydrolases"/>
    <property type="match status" value="1"/>
</dbReference>
<evidence type="ECO:0000256" key="2">
    <source>
        <dbReference type="ARBA" id="ARBA00022540"/>
    </source>
</evidence>
<dbReference type="InterPro" id="IPR023115">
    <property type="entry name" value="TIF_IF2_dom3"/>
</dbReference>
<dbReference type="NCBIfam" id="TIGR00231">
    <property type="entry name" value="small_GTP"/>
    <property type="match status" value="1"/>
</dbReference>
<sequence>MSENTSKNLLPRPPIVVVVGHVDHGKTSLLDYLRKTNVVAKEAGGITQSIGAYEITHTPISINQPNQQKSASYKITFIDTPGHEAFSKMRVRGANIADLAILVVAADEGVKPQTVEAIKTLNSASTPFVVAITKIDKTNANVDKVKSELLSQEVFLEGFGGNVIWQPISVKTGSGVNELLDLVVLMGDLLGLTYDPKAPASGYVLESLKDNRRGIVAHIILKNGVLNEGDEIATPSTSGKIRILENFLGKRAKNLEPSAPAAIVGFDSLPEAGDEFKIGPAAKESFGEPGKPTRDYGKADSDENPKPKVALKADTSGSLEALRGTLGDKFGVVDAAVGSITDGDVKSAITTGALIVGFRVKVERAAENLAQAQHVEIITSDVIYRLVEALDARLKAAEVKTPVAELLLLKIFSATGRRQIIGGRVLVGSFKGNITVKIERAGVIVGEGRVLNVQIEHKDVQEAQTGTECGLLFESDTVMRVGDKLQLFDSSTGSL</sequence>
<protein>
    <recommendedName>
        <fullName evidence="7">Tr-type G domain-containing protein</fullName>
    </recommendedName>
</protein>
<evidence type="ECO:0000256" key="1">
    <source>
        <dbReference type="ARBA" id="ARBA00007733"/>
    </source>
</evidence>